<evidence type="ECO:0000313" key="1">
    <source>
        <dbReference type="EMBL" id="KDS26719.1"/>
    </source>
</evidence>
<organism evidence="1 2">
    <name type="scientific">Phocaeicola vulgatus str. 3775 SL</name>
    <name type="common">B</name>
    <name type="synonym">iv</name>
    <dbReference type="NCBI Taxonomy" id="1339350"/>
    <lineage>
        <taxon>Bacteria</taxon>
        <taxon>Pseudomonadati</taxon>
        <taxon>Bacteroidota</taxon>
        <taxon>Bacteroidia</taxon>
        <taxon>Bacteroidales</taxon>
        <taxon>Bacteroidaceae</taxon>
        <taxon>Phocaeicola</taxon>
    </lineage>
</organism>
<dbReference type="Proteomes" id="UP000028134">
    <property type="component" value="Unassembled WGS sequence"/>
</dbReference>
<comment type="caution">
    <text evidence="1">The sequence shown here is derived from an EMBL/GenBank/DDBJ whole genome shotgun (WGS) entry which is preliminary data.</text>
</comment>
<dbReference type="PATRIC" id="fig|1339350.3.peg.3879"/>
<sequence>MHNFATGEQTYHKKDFYLSYCNFLQQTAALYIYLSIGDSVKW</sequence>
<name>A0A078QTS7_PHOVU</name>
<protein>
    <submittedName>
        <fullName evidence="1">Uncharacterized protein</fullName>
    </submittedName>
</protein>
<accession>A0A078QTS7</accession>
<proteinExistence type="predicted"/>
<dbReference type="EMBL" id="JNHI01000043">
    <property type="protein sequence ID" value="KDS26719.1"/>
    <property type="molecule type" value="Genomic_DNA"/>
</dbReference>
<evidence type="ECO:0000313" key="2">
    <source>
        <dbReference type="Proteomes" id="UP000028134"/>
    </source>
</evidence>
<reference evidence="1 2" key="1">
    <citation type="submission" date="2014-04" db="EMBL/GenBank/DDBJ databases">
        <authorList>
            <person name="Sears C."/>
            <person name="Carroll K."/>
            <person name="Sack B.R."/>
            <person name="Qadri F."/>
            <person name="Myers L.L."/>
            <person name="Chung G.-T."/>
            <person name="Escheverria P."/>
            <person name="Fraser C.M."/>
            <person name="Sadzewicz L."/>
            <person name="Shefchek K.A."/>
            <person name="Tallon L."/>
            <person name="Das S.P."/>
            <person name="Daugherty S."/>
            <person name="Mongodin E.F."/>
        </authorList>
    </citation>
    <scope>NUCLEOTIDE SEQUENCE [LARGE SCALE GENOMIC DNA]</scope>
    <source>
        <strain evidence="2">3775 SL(B) 10 (iv)</strain>
    </source>
</reference>
<gene>
    <name evidence="1" type="ORF">M097_4071</name>
</gene>
<dbReference type="AlphaFoldDB" id="A0A078QTS7"/>